<dbReference type="InterPro" id="IPR001138">
    <property type="entry name" value="Zn2Cys6_DnaBD"/>
</dbReference>
<dbReference type="GO" id="GO:0008270">
    <property type="term" value="F:zinc ion binding"/>
    <property type="evidence" value="ECO:0007669"/>
    <property type="project" value="InterPro"/>
</dbReference>
<feature type="region of interest" description="Disordered" evidence="3">
    <location>
        <begin position="105"/>
        <end position="132"/>
    </location>
</feature>
<dbReference type="GeneID" id="28981723"/>
<keyword evidence="1" id="KW-0479">Metal-binding</keyword>
<evidence type="ECO:0000256" key="3">
    <source>
        <dbReference type="SAM" id="MobiDB-lite"/>
    </source>
</evidence>
<feature type="compositionally biased region" description="Polar residues" evidence="3">
    <location>
        <begin position="26"/>
        <end position="35"/>
    </location>
</feature>
<evidence type="ECO:0000256" key="1">
    <source>
        <dbReference type="ARBA" id="ARBA00022723"/>
    </source>
</evidence>
<sequence length="602" mass="66693">MNGALGESSINGEERRRSGPYPKPGRSNSNQSVQSPDEEGRRSGSLTSCETCRKGKRRCEPSPLVPPDHPDAAKLPCARCRRFALECIRLRVTRRKGPAPVDLSAISDAQHGYGGQGEEVKPMISHDSSQPPLPLPSPSFPLLAGASPNVDMLATNNLDDVASKTVVDNIIDLFFNYVYPLTPCLHRPTFLADLAARKDKTDPIFFALVLCVLASTLVQVPRKLVNLQKDEVESLARRCVRVARHKISYIWDEPSPMRSEFIVIFYFEGIVHLILGNNTAHVIVTAQANQCALALRLNEESSYEDLNPIESEIRRRIYWLLFQADKSTACNRNRAINLRLDDAPGLRLPTEVDDEQITANGILPQPPTRTPTIAGFNIVTNLFRVLNDALLLQRRRTPPTVEGIIADLHTIARLSHDISDFTNKVASPLRIRFSLDHDSRAASPAQGWEADMTARIRDFFADVTAQDHVNSFKVMQGNILVTRQVVRLVLLQTRTALLAQLGTLTNMPPEAVPGLAGMQSAETPLDIAFDLLDGLNNLPHECVAVNGPSLVQKVRYVAIQLMEGWTQASPQAQRAQTLLMQFLSVLCIIEELYSFGREVSAE</sequence>
<keyword evidence="2" id="KW-0539">Nucleus</keyword>
<feature type="domain" description="Zn(2)-C6 fungal-type" evidence="4">
    <location>
        <begin position="48"/>
        <end position="89"/>
    </location>
</feature>
<proteinExistence type="predicted"/>
<evidence type="ECO:0000259" key="4">
    <source>
        <dbReference type="PROSITE" id="PS50048"/>
    </source>
</evidence>
<dbReference type="RefSeq" id="XP_018282173.1">
    <property type="nucleotide sequence ID" value="XM_018421120.1"/>
</dbReference>
<dbReference type="GO" id="GO:0006351">
    <property type="term" value="P:DNA-templated transcription"/>
    <property type="evidence" value="ECO:0007669"/>
    <property type="project" value="InterPro"/>
</dbReference>
<name>A0A0J0XX75_9TREE</name>
<evidence type="ECO:0000313" key="5">
    <source>
        <dbReference type="EMBL" id="KLT45682.1"/>
    </source>
</evidence>
<keyword evidence="6" id="KW-1185">Reference proteome</keyword>
<dbReference type="PANTHER" id="PTHR31668:SF30">
    <property type="entry name" value="ZN(II)2CYS6 TRANSCRIPTION FACTOR (EUROFUNG)"/>
    <property type="match status" value="1"/>
</dbReference>
<dbReference type="CDD" id="cd12148">
    <property type="entry name" value="fungal_TF_MHR"/>
    <property type="match status" value="1"/>
</dbReference>
<dbReference type="InterPro" id="IPR036864">
    <property type="entry name" value="Zn2-C6_fun-type_DNA-bd_sf"/>
</dbReference>
<accession>A0A0J0XX75</accession>
<dbReference type="Pfam" id="PF04082">
    <property type="entry name" value="Fungal_trans"/>
    <property type="match status" value="1"/>
</dbReference>
<dbReference type="Proteomes" id="UP000053611">
    <property type="component" value="Unassembled WGS sequence"/>
</dbReference>
<evidence type="ECO:0000256" key="2">
    <source>
        <dbReference type="ARBA" id="ARBA00023242"/>
    </source>
</evidence>
<dbReference type="EMBL" id="KQ087180">
    <property type="protein sequence ID" value="KLT45682.1"/>
    <property type="molecule type" value="Genomic_DNA"/>
</dbReference>
<dbReference type="SUPFAM" id="SSF57701">
    <property type="entry name" value="Zn2/Cys6 DNA-binding domain"/>
    <property type="match status" value="1"/>
</dbReference>
<reference evidence="5 6" key="1">
    <citation type="submission" date="2015-03" db="EMBL/GenBank/DDBJ databases">
        <title>Genomics and transcriptomics of the oil-accumulating basidiomycete yeast T. oleaginosus allow insights into substrate utilization and the diverse evolutionary trajectories of mating systems in fungi.</title>
        <authorList>
            <consortium name="DOE Joint Genome Institute"/>
            <person name="Kourist R."/>
            <person name="Kracht O."/>
            <person name="Bracharz F."/>
            <person name="Lipzen A."/>
            <person name="Nolan M."/>
            <person name="Ohm R."/>
            <person name="Grigoriev I."/>
            <person name="Sun S."/>
            <person name="Heitman J."/>
            <person name="Bruck T."/>
            <person name="Nowrousian M."/>
        </authorList>
    </citation>
    <scope>NUCLEOTIDE SEQUENCE [LARGE SCALE GENOMIC DNA]</scope>
    <source>
        <strain evidence="5 6">IBC0246</strain>
    </source>
</reference>
<dbReference type="Gene3D" id="4.10.240.10">
    <property type="entry name" value="Zn(2)-C6 fungal-type DNA-binding domain"/>
    <property type="match status" value="1"/>
</dbReference>
<protein>
    <recommendedName>
        <fullName evidence="4">Zn(2)-C6 fungal-type domain-containing protein</fullName>
    </recommendedName>
</protein>
<dbReference type="OrthoDB" id="1708823at2759"/>
<feature type="region of interest" description="Disordered" evidence="3">
    <location>
        <begin position="1"/>
        <end position="72"/>
    </location>
</feature>
<dbReference type="AlphaFoldDB" id="A0A0J0XX75"/>
<dbReference type="InterPro" id="IPR050797">
    <property type="entry name" value="Carb_Metab_Trans_Reg"/>
</dbReference>
<dbReference type="SMART" id="SM00066">
    <property type="entry name" value="GAL4"/>
    <property type="match status" value="1"/>
</dbReference>
<dbReference type="STRING" id="879819.A0A0J0XX75"/>
<dbReference type="GO" id="GO:0003677">
    <property type="term" value="F:DNA binding"/>
    <property type="evidence" value="ECO:0007669"/>
    <property type="project" value="InterPro"/>
</dbReference>
<dbReference type="GO" id="GO:0000981">
    <property type="term" value="F:DNA-binding transcription factor activity, RNA polymerase II-specific"/>
    <property type="evidence" value="ECO:0007669"/>
    <property type="project" value="InterPro"/>
</dbReference>
<dbReference type="PROSITE" id="PS50048">
    <property type="entry name" value="ZN2_CY6_FUNGAL_2"/>
    <property type="match status" value="1"/>
</dbReference>
<organism evidence="5 6">
    <name type="scientific">Cutaneotrichosporon oleaginosum</name>
    <dbReference type="NCBI Taxonomy" id="879819"/>
    <lineage>
        <taxon>Eukaryota</taxon>
        <taxon>Fungi</taxon>
        <taxon>Dikarya</taxon>
        <taxon>Basidiomycota</taxon>
        <taxon>Agaricomycotina</taxon>
        <taxon>Tremellomycetes</taxon>
        <taxon>Trichosporonales</taxon>
        <taxon>Trichosporonaceae</taxon>
        <taxon>Cutaneotrichosporon</taxon>
    </lineage>
</organism>
<dbReference type="PANTHER" id="PTHR31668">
    <property type="entry name" value="GLUCOSE TRANSPORT TRANSCRIPTION REGULATOR RGT1-RELATED-RELATED"/>
    <property type="match status" value="1"/>
</dbReference>
<gene>
    <name evidence="5" type="ORF">CC85DRAFT_268903</name>
</gene>
<dbReference type="InterPro" id="IPR007219">
    <property type="entry name" value="XnlR_reg_dom"/>
</dbReference>
<dbReference type="CDD" id="cd00067">
    <property type="entry name" value="GAL4"/>
    <property type="match status" value="1"/>
</dbReference>
<evidence type="ECO:0000313" key="6">
    <source>
        <dbReference type="Proteomes" id="UP000053611"/>
    </source>
</evidence>